<dbReference type="InterPro" id="IPR032382">
    <property type="entry name" value="AltA1"/>
</dbReference>
<dbReference type="EMBL" id="CABFNS010000917">
    <property type="protein sequence ID" value="VUC35671.1"/>
    <property type="molecule type" value="Genomic_DNA"/>
</dbReference>
<organism evidence="8 9">
    <name type="scientific">Bionectria ochroleuca</name>
    <name type="common">Gliocladium roseum</name>
    <dbReference type="NCBI Taxonomy" id="29856"/>
    <lineage>
        <taxon>Eukaryota</taxon>
        <taxon>Fungi</taxon>
        <taxon>Dikarya</taxon>
        <taxon>Ascomycota</taxon>
        <taxon>Pezizomycotina</taxon>
        <taxon>Sordariomycetes</taxon>
        <taxon>Hypocreomycetidae</taxon>
        <taxon>Hypocreales</taxon>
        <taxon>Bionectriaceae</taxon>
        <taxon>Clonostachys</taxon>
    </lineage>
</organism>
<comment type="subcellular location">
    <subcellularLocation>
        <location evidence="1">Secreted</location>
    </subcellularLocation>
</comment>
<reference evidence="8 9" key="1">
    <citation type="submission" date="2019-06" db="EMBL/GenBank/DDBJ databases">
        <authorList>
            <person name="Broberg M."/>
        </authorList>
    </citation>
    <scope>NUCLEOTIDE SEQUENCE [LARGE SCALE GENOMIC DNA]</scope>
</reference>
<evidence type="ECO:0000256" key="3">
    <source>
        <dbReference type="ARBA" id="ARBA00022729"/>
    </source>
</evidence>
<accession>A0ABY6UYE3</accession>
<evidence type="ECO:0000313" key="8">
    <source>
        <dbReference type="EMBL" id="VUC35671.1"/>
    </source>
</evidence>
<dbReference type="Gene3D" id="2.40.350.20">
    <property type="match status" value="1"/>
</dbReference>
<feature type="domain" description="AA1-like" evidence="7">
    <location>
        <begin position="27"/>
        <end position="158"/>
    </location>
</feature>
<protein>
    <recommendedName>
        <fullName evidence="7">AA1-like domain-containing protein</fullName>
    </recommendedName>
</protein>
<evidence type="ECO:0000259" key="7">
    <source>
        <dbReference type="PROSITE" id="PS51895"/>
    </source>
</evidence>
<comment type="caution">
    <text evidence="8">The sequence shown here is derived from an EMBL/GenBank/DDBJ whole genome shotgun (WGS) entry which is preliminary data.</text>
</comment>
<evidence type="ECO:0000256" key="2">
    <source>
        <dbReference type="ARBA" id="ARBA00022525"/>
    </source>
</evidence>
<dbReference type="Proteomes" id="UP000766486">
    <property type="component" value="Unassembled WGS sequence"/>
</dbReference>
<keyword evidence="9" id="KW-1185">Reference proteome</keyword>
<evidence type="ECO:0000256" key="1">
    <source>
        <dbReference type="ARBA" id="ARBA00004613"/>
    </source>
</evidence>
<name>A0ABY6UYE3_BIOOC</name>
<keyword evidence="2" id="KW-0964">Secreted</keyword>
<gene>
    <name evidence="8" type="ORF">CLO192961_LOCUS425217</name>
</gene>
<evidence type="ECO:0000256" key="4">
    <source>
        <dbReference type="ARBA" id="ARBA00023157"/>
    </source>
</evidence>
<sequence>MRFILPSLALFISFAVAQIATFDVGALNVGTLHVTNLLIHQTEDARDRSTTVHSVSFDLNGYQIFDMHCDGVPDIFPSNFVKCTADQAEPRLLRFVIHEGNTGHQFGLSIYYDDTEDNIFVKGVADIPTNCVFDRNIKWDYRYNCTQIAPISMILQPQFSDVDYNYE</sequence>
<dbReference type="PROSITE" id="PS51895">
    <property type="entry name" value="AA1"/>
    <property type="match status" value="1"/>
</dbReference>
<keyword evidence="4" id="KW-1015">Disulfide bond</keyword>
<feature type="signal peptide" evidence="6">
    <location>
        <begin position="1"/>
        <end position="17"/>
    </location>
</feature>
<feature type="chain" id="PRO_5047037377" description="AA1-like domain-containing protein" evidence="6">
    <location>
        <begin position="18"/>
        <end position="167"/>
    </location>
</feature>
<evidence type="ECO:0000256" key="5">
    <source>
        <dbReference type="PROSITE-ProRule" id="PRU01243"/>
    </source>
</evidence>
<comment type="caution">
    <text evidence="5">Lacks conserved residue(s) required for the propagation of feature annotation.</text>
</comment>
<evidence type="ECO:0000313" key="9">
    <source>
        <dbReference type="Proteomes" id="UP000766486"/>
    </source>
</evidence>
<proteinExistence type="predicted"/>
<evidence type="ECO:0000256" key="6">
    <source>
        <dbReference type="SAM" id="SignalP"/>
    </source>
</evidence>
<keyword evidence="3 6" id="KW-0732">Signal</keyword>